<dbReference type="AlphaFoldDB" id="A0AAU9DN43"/>
<name>A0AAU9DN43_9BACT</name>
<dbReference type="Proteomes" id="UP001348817">
    <property type="component" value="Plasmid pFA5"/>
</dbReference>
<protein>
    <recommendedName>
        <fullName evidence="4">Lipoprotein</fullName>
    </recommendedName>
</protein>
<proteinExistence type="predicted"/>
<keyword evidence="2" id="KW-0614">Plasmid</keyword>
<sequence length="177" mass="19794">MRLFNYLTILSLVMVIASCGSSDDGDPTTEIALGKYSFSKAVQVGKLRSFTKDGEFFDDSYDAANMVDEDEWEDNEDEIINITSTSGGTWGGVPFKLTQADGVLHFNHGFQGLPYPTATKKGNALHFFWYIAQVWDSPTSSFGVSFPGKFNYKEAYQELEAGETLRVLEFELVYTKD</sequence>
<evidence type="ECO:0000313" key="3">
    <source>
        <dbReference type="Proteomes" id="UP001348817"/>
    </source>
</evidence>
<geneLocation type="plasmid" evidence="2 3">
    <name>pFA5</name>
</geneLocation>
<keyword evidence="3" id="KW-1185">Reference proteome</keyword>
<dbReference type="KEGG" id="fax:FUAX_50420"/>
<feature type="signal peptide" evidence="1">
    <location>
        <begin position="1"/>
        <end position="22"/>
    </location>
</feature>
<gene>
    <name evidence="2" type="ORF">FUAX_50420</name>
</gene>
<keyword evidence="1" id="KW-0732">Signal</keyword>
<dbReference type="RefSeq" id="WP_338395760.1">
    <property type="nucleotide sequence ID" value="NZ_AP025319.1"/>
</dbReference>
<feature type="chain" id="PRO_5043885606" description="Lipoprotein" evidence="1">
    <location>
        <begin position="23"/>
        <end position="177"/>
    </location>
</feature>
<evidence type="ECO:0000313" key="2">
    <source>
        <dbReference type="EMBL" id="BDD12610.1"/>
    </source>
</evidence>
<evidence type="ECO:0008006" key="4">
    <source>
        <dbReference type="Google" id="ProtNLM"/>
    </source>
</evidence>
<evidence type="ECO:0000256" key="1">
    <source>
        <dbReference type="SAM" id="SignalP"/>
    </source>
</evidence>
<organism evidence="2 3">
    <name type="scientific">Fulvitalea axinellae</name>
    <dbReference type="NCBI Taxonomy" id="1182444"/>
    <lineage>
        <taxon>Bacteria</taxon>
        <taxon>Pseudomonadati</taxon>
        <taxon>Bacteroidota</taxon>
        <taxon>Cytophagia</taxon>
        <taxon>Cytophagales</taxon>
        <taxon>Persicobacteraceae</taxon>
        <taxon>Fulvitalea</taxon>
    </lineage>
</organism>
<dbReference type="EMBL" id="AP025319">
    <property type="protein sequence ID" value="BDD12610.1"/>
    <property type="molecule type" value="Genomic_DNA"/>
</dbReference>
<accession>A0AAU9DN43</accession>
<reference evidence="2 3" key="1">
    <citation type="submission" date="2021-12" db="EMBL/GenBank/DDBJ databases">
        <title>Genome sequencing of bacteria with rrn-lacking chromosome and rrn-plasmid.</title>
        <authorList>
            <person name="Anda M."/>
            <person name="Iwasaki W."/>
        </authorList>
    </citation>
    <scope>NUCLEOTIDE SEQUENCE [LARGE SCALE GENOMIC DNA]</scope>
    <source>
        <strain evidence="2 3">DSM 100852</strain>
        <plasmid evidence="2 3">pFA5</plasmid>
    </source>
</reference>
<dbReference type="PROSITE" id="PS51257">
    <property type="entry name" value="PROKAR_LIPOPROTEIN"/>
    <property type="match status" value="1"/>
</dbReference>